<proteinExistence type="predicted"/>
<keyword evidence="2" id="KW-1185">Reference proteome</keyword>
<comment type="caution">
    <text evidence="1">The sequence shown here is derived from an EMBL/GenBank/DDBJ whole genome shotgun (WGS) entry which is preliminary data.</text>
</comment>
<gene>
    <name evidence="1" type="ORF">BCF58_0307</name>
</gene>
<dbReference type="EMBL" id="RBXB01000001">
    <property type="protein sequence ID" value="RKT01093.1"/>
    <property type="molecule type" value="Genomic_DNA"/>
</dbReference>
<evidence type="ECO:0000313" key="2">
    <source>
        <dbReference type="Proteomes" id="UP000272428"/>
    </source>
</evidence>
<protein>
    <submittedName>
        <fullName evidence="1">Uncharacterized protein</fullName>
    </submittedName>
</protein>
<reference evidence="1 2" key="1">
    <citation type="submission" date="2018-10" db="EMBL/GenBank/DDBJ databases">
        <title>Genomic Encyclopedia of Archaeal and Bacterial Type Strains, Phase II (KMG-II): from individual species to whole genera.</title>
        <authorList>
            <person name="Goeker M."/>
        </authorList>
    </citation>
    <scope>NUCLEOTIDE SEQUENCE [LARGE SCALE GENOMIC DNA]</scope>
    <source>
        <strain evidence="1 2">DSM 14219</strain>
    </source>
</reference>
<dbReference type="RefSeq" id="WP_121460036.1">
    <property type="nucleotide sequence ID" value="NZ_RBXB01000001.1"/>
</dbReference>
<evidence type="ECO:0000313" key="1">
    <source>
        <dbReference type="EMBL" id="RKT01093.1"/>
    </source>
</evidence>
<organism evidence="1 2">
    <name type="scientific">Chryseobacterium defluvii</name>
    <dbReference type="NCBI Taxonomy" id="160396"/>
    <lineage>
        <taxon>Bacteria</taxon>
        <taxon>Pseudomonadati</taxon>
        <taxon>Bacteroidota</taxon>
        <taxon>Flavobacteriia</taxon>
        <taxon>Flavobacteriales</taxon>
        <taxon>Weeksellaceae</taxon>
        <taxon>Chryseobacterium group</taxon>
        <taxon>Chryseobacterium</taxon>
    </lineage>
</organism>
<name>A0A495SLP0_9FLAO</name>
<accession>A0A495SLP0</accession>
<dbReference type="Proteomes" id="UP000272428">
    <property type="component" value="Unassembled WGS sequence"/>
</dbReference>
<sequence length="78" mass="9219">MKIIVERLGNYASIENLEVISDSNWLKTEIKDIIEIFRFEESSGLNKMQLILTEINKKELYNVKTIGFDQNEDKTIFY</sequence>
<dbReference type="AlphaFoldDB" id="A0A495SLP0"/>